<proteinExistence type="predicted"/>
<name>A0A8S5LLS4_9CAUD</name>
<dbReference type="EMBL" id="BK015875">
    <property type="protein sequence ID" value="DAD71044.1"/>
    <property type="molecule type" value="Genomic_DNA"/>
</dbReference>
<accession>A0A8S5LLS4</accession>
<sequence length="84" mass="9666">MTGREIIKDIMTKQGMTNSEYARELSITSAALWDRLDTQPRKGKARKDIPVSLLADMVDVLGYKLVVIPNEEKVPENWYEVDKR</sequence>
<protein>
    <submittedName>
        <fullName evidence="1">Repressor protein CI</fullName>
    </submittedName>
</protein>
<reference evidence="1" key="1">
    <citation type="journal article" date="2021" name="Proc. Natl. Acad. Sci. U.S.A.">
        <title>A Catalog of Tens of Thousands of Viruses from Human Metagenomes Reveals Hidden Associations with Chronic Diseases.</title>
        <authorList>
            <person name="Tisza M.J."/>
            <person name="Buck C.B."/>
        </authorList>
    </citation>
    <scope>NUCLEOTIDE SEQUENCE</scope>
    <source>
        <strain evidence="1">Ct5d86</strain>
    </source>
</reference>
<evidence type="ECO:0000313" key="1">
    <source>
        <dbReference type="EMBL" id="DAD71044.1"/>
    </source>
</evidence>
<organism evidence="1">
    <name type="scientific">Siphoviridae sp. ct5d86</name>
    <dbReference type="NCBI Taxonomy" id="2827561"/>
    <lineage>
        <taxon>Viruses</taxon>
        <taxon>Duplodnaviria</taxon>
        <taxon>Heunggongvirae</taxon>
        <taxon>Uroviricota</taxon>
        <taxon>Caudoviricetes</taxon>
    </lineage>
</organism>